<feature type="signal peptide" evidence="1">
    <location>
        <begin position="1"/>
        <end position="23"/>
    </location>
</feature>
<dbReference type="InterPro" id="IPR036709">
    <property type="entry name" value="Autotransporte_beta_dom_sf"/>
</dbReference>
<organism evidence="3 4">
    <name type="scientific">Pseudomarimonas salicorniae</name>
    <dbReference type="NCBI Taxonomy" id="2933270"/>
    <lineage>
        <taxon>Bacteria</taxon>
        <taxon>Pseudomonadati</taxon>
        <taxon>Pseudomonadota</taxon>
        <taxon>Gammaproteobacteria</taxon>
        <taxon>Lysobacterales</taxon>
        <taxon>Lysobacteraceae</taxon>
        <taxon>Pseudomarimonas</taxon>
    </lineage>
</organism>
<feature type="chain" id="PRO_5046939220" evidence="1">
    <location>
        <begin position="24"/>
        <end position="567"/>
    </location>
</feature>
<sequence>MNATLRICSLALLAWLPVGAAMAQQEPPTLSVAVSRAIATEGSRDPVRVELRLDRPAPPGGVCVEVDLAGGSAREGEDFRLLDMIPPIPEGGMRAEVRIQIIDDDRPEPDEDLRVVLRPSPCYRLGTPSSFTVLIRDDDDDPAALRDRLALIIENTPDPLVQSQLSSLAQLCATSRPPPGSELQRRCQLLRLALRDPGAARQLVDTLRGVLGEELSSQRRGFRSLAGGQLGSVGRRLQAVRGGAGQGLALQADGLDGVLGFLPLAAAEDEAAGLLGRGIGVFATYTRGDADRDATQLESGFDSDSDTFLLGADWRPGTGRWVLGMALAHTRFDADLDAGAGALELRQTSIVGYASRGFGQGFVDASLGWGRGSLDQSRVARFSAVTDDESLEAVDVLAADSDTELLTASVSAGWDWQRGAASFGPRAAFEYSRFGIDGFSERATDGSDAFAVAIQEQTIRSLIARLGGSAQWAISTRWGVLLPQFDAAWVLQFEDEAESLRGRFVNDPAGTAFLLPGGAVDSRYGDAGLTLSWLRAGGTSGFVSYRRLFGLANTSQAYWSLGLRLEF</sequence>
<evidence type="ECO:0000313" key="4">
    <source>
        <dbReference type="Proteomes" id="UP001431449"/>
    </source>
</evidence>
<dbReference type="Proteomes" id="UP001431449">
    <property type="component" value="Unassembled WGS sequence"/>
</dbReference>
<dbReference type="SMART" id="SM00869">
    <property type="entry name" value="Autotransporter"/>
    <property type="match status" value="1"/>
</dbReference>
<dbReference type="Gene3D" id="2.40.128.130">
    <property type="entry name" value="Autotransporter beta-domain"/>
    <property type="match status" value="1"/>
</dbReference>
<dbReference type="InterPro" id="IPR038081">
    <property type="entry name" value="CalX-like_sf"/>
</dbReference>
<dbReference type="RefSeq" id="WP_248208695.1">
    <property type="nucleotide sequence ID" value="NZ_JALNMH010000007.1"/>
</dbReference>
<gene>
    <name evidence="3" type="ORF">M0G41_09720</name>
</gene>
<dbReference type="InterPro" id="IPR006315">
    <property type="entry name" value="OM_autotransptr_brl_dom"/>
</dbReference>
<dbReference type="SUPFAM" id="SSF141072">
    <property type="entry name" value="CalX-like"/>
    <property type="match status" value="1"/>
</dbReference>
<name>A0ABT0GHD5_9GAMM</name>
<comment type="caution">
    <text evidence="3">The sequence shown here is derived from an EMBL/GenBank/DDBJ whole genome shotgun (WGS) entry which is preliminary data.</text>
</comment>
<dbReference type="NCBIfam" id="TIGR01414">
    <property type="entry name" value="autotrans_barl"/>
    <property type="match status" value="1"/>
</dbReference>
<accession>A0ABT0GHD5</accession>
<dbReference type="Gene3D" id="2.60.40.2030">
    <property type="match status" value="1"/>
</dbReference>
<protein>
    <submittedName>
        <fullName evidence="3">Autotransporter outer membrane beta-barrel domain-containing protein</fullName>
    </submittedName>
</protein>
<keyword evidence="1" id="KW-0732">Signal</keyword>
<evidence type="ECO:0000313" key="3">
    <source>
        <dbReference type="EMBL" id="MCK7593948.1"/>
    </source>
</evidence>
<dbReference type="SUPFAM" id="SSF103515">
    <property type="entry name" value="Autotransporter"/>
    <property type="match status" value="1"/>
</dbReference>
<feature type="domain" description="Autotransporter" evidence="2">
    <location>
        <begin position="274"/>
        <end position="567"/>
    </location>
</feature>
<evidence type="ECO:0000256" key="1">
    <source>
        <dbReference type="SAM" id="SignalP"/>
    </source>
</evidence>
<evidence type="ECO:0000259" key="2">
    <source>
        <dbReference type="PROSITE" id="PS51208"/>
    </source>
</evidence>
<reference evidence="3" key="1">
    <citation type="submission" date="2022-04" db="EMBL/GenBank/DDBJ databases">
        <title>Lysobacter sp. CAU 1642 isolated from sea sand.</title>
        <authorList>
            <person name="Kim W."/>
        </authorList>
    </citation>
    <scope>NUCLEOTIDE SEQUENCE</scope>
    <source>
        <strain evidence="3">CAU 1642</strain>
    </source>
</reference>
<keyword evidence="4" id="KW-1185">Reference proteome</keyword>
<dbReference type="PROSITE" id="PS51208">
    <property type="entry name" value="AUTOTRANSPORTER"/>
    <property type="match status" value="1"/>
</dbReference>
<proteinExistence type="predicted"/>
<dbReference type="InterPro" id="IPR005546">
    <property type="entry name" value="Autotransporte_beta"/>
</dbReference>
<dbReference type="Pfam" id="PF03797">
    <property type="entry name" value="Autotransporter"/>
    <property type="match status" value="1"/>
</dbReference>
<dbReference type="EMBL" id="JALNMH010000007">
    <property type="protein sequence ID" value="MCK7593948.1"/>
    <property type="molecule type" value="Genomic_DNA"/>
</dbReference>